<dbReference type="InterPro" id="IPR052340">
    <property type="entry name" value="RNase_Y/CdgJ"/>
</dbReference>
<evidence type="ECO:0000313" key="3">
    <source>
        <dbReference type="Proteomes" id="UP000565724"/>
    </source>
</evidence>
<evidence type="ECO:0000313" key="2">
    <source>
        <dbReference type="EMBL" id="NUU18949.1"/>
    </source>
</evidence>
<dbReference type="Gene3D" id="3.20.20.450">
    <property type="entry name" value="EAL domain"/>
    <property type="match status" value="1"/>
</dbReference>
<comment type="caution">
    <text evidence="2">The sequence shown here is derived from an EMBL/GenBank/DDBJ whole genome shotgun (WGS) entry which is preliminary data.</text>
</comment>
<dbReference type="Proteomes" id="UP000565724">
    <property type="component" value="Unassembled WGS sequence"/>
</dbReference>
<dbReference type="InterPro" id="IPR013976">
    <property type="entry name" value="HDOD"/>
</dbReference>
<accession>A0A7Y6A5Q4</accession>
<dbReference type="PANTHER" id="PTHR33525">
    <property type="match status" value="1"/>
</dbReference>
<dbReference type="EMBL" id="JABMCI010000069">
    <property type="protein sequence ID" value="NUU18949.1"/>
    <property type="molecule type" value="Genomic_DNA"/>
</dbReference>
<name>A0A7Y6A5Q4_9CELL</name>
<dbReference type="RefSeq" id="WP_175348864.1">
    <property type="nucleotide sequence ID" value="NZ_JABMCI010000069.1"/>
</dbReference>
<dbReference type="Pfam" id="PF08668">
    <property type="entry name" value="HDOD"/>
    <property type="match status" value="1"/>
</dbReference>
<dbReference type="SUPFAM" id="SSF109604">
    <property type="entry name" value="HD-domain/PDEase-like"/>
    <property type="match status" value="1"/>
</dbReference>
<dbReference type="PROSITE" id="PS51833">
    <property type="entry name" value="HDOD"/>
    <property type="match status" value="1"/>
</dbReference>
<protein>
    <submittedName>
        <fullName evidence="2">HDOD domain-containing protein</fullName>
    </submittedName>
</protein>
<keyword evidence="3" id="KW-1185">Reference proteome</keyword>
<feature type="domain" description="HDOD" evidence="1">
    <location>
        <begin position="207"/>
        <end position="385"/>
    </location>
</feature>
<gene>
    <name evidence="2" type="ORF">HP550_16990</name>
</gene>
<dbReference type="AlphaFoldDB" id="A0A7Y6A5Q4"/>
<evidence type="ECO:0000259" key="1">
    <source>
        <dbReference type="PROSITE" id="PS51833"/>
    </source>
</evidence>
<dbReference type="InterPro" id="IPR035919">
    <property type="entry name" value="EAL_sf"/>
</dbReference>
<dbReference type="SUPFAM" id="SSF141868">
    <property type="entry name" value="EAL domain-like"/>
    <property type="match status" value="1"/>
</dbReference>
<proteinExistence type="predicted"/>
<dbReference type="Gene3D" id="1.10.3210.10">
    <property type="entry name" value="Hypothetical protein af1432"/>
    <property type="match status" value="1"/>
</dbReference>
<organism evidence="2 3">
    <name type="scientific">Cellulomonas humilata</name>
    <dbReference type="NCBI Taxonomy" id="144055"/>
    <lineage>
        <taxon>Bacteria</taxon>
        <taxon>Bacillati</taxon>
        <taxon>Actinomycetota</taxon>
        <taxon>Actinomycetes</taxon>
        <taxon>Micrococcales</taxon>
        <taxon>Cellulomonadaceae</taxon>
        <taxon>Cellulomonas</taxon>
    </lineage>
</organism>
<reference evidence="2 3" key="1">
    <citation type="submission" date="2020-05" db="EMBL/GenBank/DDBJ databases">
        <title>Genome Sequencing of Type Strains.</title>
        <authorList>
            <person name="Lemaire J.F."/>
            <person name="Inderbitzin P."/>
            <person name="Gregorio O.A."/>
            <person name="Collins S.B."/>
            <person name="Wespe N."/>
            <person name="Knight-Connoni V."/>
        </authorList>
    </citation>
    <scope>NUCLEOTIDE SEQUENCE [LARGE SCALE GENOMIC DNA]</scope>
    <source>
        <strain evidence="2 3">ATCC 25174</strain>
    </source>
</reference>
<sequence>MSVLNDSDRLTRGATLLRQPIVHPDRSVFGYAVRAEVHDAEGALLPESQVEDQLDEAYATLDPTTIAGDRPLMLRATSGLFLGRVPAPAASSGFALEIPASLAGRPDTAERLITLRLLGYGLAIGDYTGTAAQDALLPLVDVVKVHMGRSQDRLVDLVGRAHQHPDVRVIGERVATTESIAFALDLGVDLLQGPMFERRPEGTGREFRAGEIQCLTLVRLLSAESPDHESVVHTVESDPELSMRVLSMINSSASGVRRQIDSVRHAVVLLGPRQLSALAMASLVDARPATVGALWSILARALTCGTLIGSDAGYTVGLLSAVAAQEHLSVESLVERSGVSEQIAYALRDQTGVYGPVLAAVMAHEENDLDGVAATGLVPRDVAQAHLAAVSEAYATATALAVSPTA</sequence>
<dbReference type="PANTHER" id="PTHR33525:SF4">
    <property type="entry name" value="CYCLIC DI-GMP PHOSPHODIESTERASE CDGJ"/>
    <property type="match status" value="1"/>
</dbReference>